<dbReference type="PANTHER" id="PTHR34978">
    <property type="entry name" value="POSSIBLE SENSOR-TRANSDUCER PROTEIN BLAR"/>
    <property type="match status" value="1"/>
</dbReference>
<reference evidence="4" key="1">
    <citation type="submission" date="2016-10" db="EMBL/GenBank/DDBJ databases">
        <authorList>
            <person name="Varghese N."/>
            <person name="Submissions S."/>
        </authorList>
    </citation>
    <scope>NUCLEOTIDE SEQUENCE [LARGE SCALE GENOMIC DNA]</scope>
    <source>
        <strain evidence="4">DSM 22376</strain>
    </source>
</reference>
<proteinExistence type="predicted"/>
<keyword evidence="1" id="KW-0812">Transmembrane</keyword>
<sequence>MESIALYLLKSGGLLLLFFVAYHFLLRKETFFTSNRWFLLAGLVTSALLPLLVFTKIIWVEPTPINYDWSSLPLSTAIEEDHTEEYIYLGLALTYCTAVLSLLAKFGFDFYSLQKVFKGKPIQRQADFKFIDIKENLAPFSFFNTIVYNSALYSTAELESIIEHEKVHSEQHHTIDVLISRLFCIVFWFNPIVWFYKKAILQNLEFIADSEASKKILDKKAYQITLLKITTQENCVAITNHFYQSLIKKRIVMLNKNQSNKRNSWKYASVVPALVGFVLLFQIEVVAQEKLKEEIIKVSSNDPSGANDVLHQEKDSTKKYRAIMVNKSQNKGLDANTEIFIDGKKVTKEEMDNTNPNDISTMNVSKTNDKSTVTIITKKNSLSPESKVWINNKLTEIPDDDKVMVFEQNRNATQLELEKIDPTNLNGVQKPKTTRTVTVVKREKEGITLDTDIYIDGIKSTKKELDLLDPTLISKMNVTKSKSSTEKNDKIEIQTKNNNGWEINFRLSDSKDNVKNIQQDKNVDYKKAVVIINGKISDYKAIDKLDPEDIINVGIQKPSNGTEITKQNAIKKYGEKAVNGIIEIETKK</sequence>
<protein>
    <submittedName>
        <fullName evidence="3">BlaR1 peptidase M56</fullName>
    </submittedName>
</protein>
<evidence type="ECO:0000256" key="1">
    <source>
        <dbReference type="SAM" id="Phobius"/>
    </source>
</evidence>
<dbReference type="Proteomes" id="UP000198951">
    <property type="component" value="Unassembled WGS sequence"/>
</dbReference>
<keyword evidence="1" id="KW-0472">Membrane</keyword>
<feature type="transmembrane region" description="Helical" evidence="1">
    <location>
        <begin position="6"/>
        <end position="25"/>
    </location>
</feature>
<feature type="transmembrane region" description="Helical" evidence="1">
    <location>
        <begin position="178"/>
        <end position="196"/>
    </location>
</feature>
<dbReference type="EMBL" id="FNRD01000003">
    <property type="protein sequence ID" value="SEA30010.1"/>
    <property type="molecule type" value="Genomic_DNA"/>
</dbReference>
<dbReference type="PANTHER" id="PTHR34978:SF3">
    <property type="entry name" value="SLR0241 PROTEIN"/>
    <property type="match status" value="1"/>
</dbReference>
<dbReference type="CDD" id="cd07341">
    <property type="entry name" value="M56_BlaR1_MecR1_like"/>
    <property type="match status" value="1"/>
</dbReference>
<feature type="transmembrane region" description="Helical" evidence="1">
    <location>
        <begin position="37"/>
        <end position="59"/>
    </location>
</feature>
<dbReference type="InterPro" id="IPR008756">
    <property type="entry name" value="Peptidase_M56"/>
</dbReference>
<evidence type="ECO:0000313" key="3">
    <source>
        <dbReference type="EMBL" id="SEA30010.1"/>
    </source>
</evidence>
<evidence type="ECO:0000313" key="4">
    <source>
        <dbReference type="Proteomes" id="UP000198951"/>
    </source>
</evidence>
<dbReference type="AlphaFoldDB" id="A0A1H4A2B0"/>
<dbReference type="OrthoDB" id="1522859at2"/>
<accession>A0A1H4A2B0</accession>
<name>A0A1H4A2B0_9FLAO</name>
<evidence type="ECO:0000259" key="2">
    <source>
        <dbReference type="Pfam" id="PF05569"/>
    </source>
</evidence>
<dbReference type="RefSeq" id="WP_091086302.1">
    <property type="nucleotide sequence ID" value="NZ_FNRD01000003.1"/>
</dbReference>
<feature type="transmembrane region" description="Helical" evidence="1">
    <location>
        <begin position="86"/>
        <end position="108"/>
    </location>
</feature>
<keyword evidence="4" id="KW-1185">Reference proteome</keyword>
<feature type="domain" description="Peptidase M56" evidence="2">
    <location>
        <begin position="153"/>
        <end position="254"/>
    </location>
</feature>
<gene>
    <name evidence="3" type="ORF">SAMN05443667_103166</name>
</gene>
<organism evidence="3 4">
    <name type="scientific">Flavobacterium gillisiae</name>
    <dbReference type="NCBI Taxonomy" id="150146"/>
    <lineage>
        <taxon>Bacteria</taxon>
        <taxon>Pseudomonadati</taxon>
        <taxon>Bacteroidota</taxon>
        <taxon>Flavobacteriia</taxon>
        <taxon>Flavobacteriales</taxon>
        <taxon>Flavobacteriaceae</taxon>
        <taxon>Flavobacterium</taxon>
    </lineage>
</organism>
<dbReference type="Pfam" id="PF05569">
    <property type="entry name" value="Peptidase_M56"/>
    <property type="match status" value="1"/>
</dbReference>
<dbReference type="STRING" id="150146.SAMN05443667_103166"/>
<dbReference type="InterPro" id="IPR052173">
    <property type="entry name" value="Beta-lactam_resp_regulator"/>
</dbReference>
<keyword evidence="1" id="KW-1133">Transmembrane helix</keyword>